<dbReference type="GeneID" id="80803554"/>
<reference evidence="4" key="1">
    <citation type="submission" date="2017-09" db="EMBL/GenBank/DDBJ databases">
        <title>FDA dAtabase for Regulatory Grade micrObial Sequences (FDA-ARGOS): Supporting development and validation of Infectious Disease Dx tests.</title>
        <authorList>
            <person name="Minogue T."/>
            <person name="Wolcott M."/>
            <person name="Wasieloski L."/>
            <person name="Aguilar W."/>
            <person name="Moore D."/>
            <person name="Tallon L."/>
            <person name="Sadzewicz L."/>
            <person name="Ott S."/>
            <person name="Zhao X."/>
            <person name="Nagaraj S."/>
            <person name="Vavikolanu K."/>
            <person name="Aluvathingal J."/>
            <person name="Nadendla S."/>
            <person name="Sichtig H."/>
        </authorList>
    </citation>
    <scope>NUCLEOTIDE SEQUENCE [LARGE SCALE GENOMIC DNA]</scope>
    <source>
        <strain evidence="4">FDAARGOS_394</strain>
    </source>
</reference>
<proteinExistence type="predicted"/>
<dbReference type="InterPro" id="IPR007730">
    <property type="entry name" value="SPOR-like_dom"/>
</dbReference>
<protein>
    <submittedName>
        <fullName evidence="3">SPOR domain-containing protein</fullName>
    </submittedName>
</protein>
<dbReference type="AlphaFoldDB" id="A0A2A7UQN9"/>
<dbReference type="PROSITE" id="PS51724">
    <property type="entry name" value="SPOR"/>
    <property type="match status" value="1"/>
</dbReference>
<feature type="region of interest" description="Disordered" evidence="1">
    <location>
        <begin position="54"/>
        <end position="80"/>
    </location>
</feature>
<organism evidence="3 4">
    <name type="scientific">Comamonas terrigena</name>
    <dbReference type="NCBI Taxonomy" id="32013"/>
    <lineage>
        <taxon>Bacteria</taxon>
        <taxon>Pseudomonadati</taxon>
        <taxon>Pseudomonadota</taxon>
        <taxon>Betaproteobacteria</taxon>
        <taxon>Burkholderiales</taxon>
        <taxon>Comamonadaceae</taxon>
        <taxon>Comamonas</taxon>
    </lineage>
</organism>
<dbReference type="GO" id="GO:0042834">
    <property type="term" value="F:peptidoglycan binding"/>
    <property type="evidence" value="ECO:0007669"/>
    <property type="project" value="InterPro"/>
</dbReference>
<sequence>MLRHTLLALLLANAGYLAWSQGWMASLGWQPETQSEAFRLKQQMRPEAIQVGPVTPPARATPAAAPATDAAAPAAPDTATLTAASGPGRCWQAGTFDDKQVVAVRTALRDLEIPAEQWELQTSAVNGRWMVYLGKFPSAEALDARRAELRQQGVGFDRATGALEPGLSLGRFPSEEAATRELTTFLRKGVRGARVVQERAETTLYTLRLPHVSPELHARMERLKPALAGKPLRLCEG</sequence>
<dbReference type="RefSeq" id="WP_066538057.1">
    <property type="nucleotide sequence ID" value="NZ_DALZSI010000026.1"/>
</dbReference>
<feature type="compositionally biased region" description="Low complexity" evidence="1">
    <location>
        <begin position="57"/>
        <end position="80"/>
    </location>
</feature>
<dbReference type="OrthoDB" id="9153162at2"/>
<gene>
    <name evidence="3" type="ORF">CRM82_02225</name>
</gene>
<feature type="domain" description="SPOR" evidence="2">
    <location>
        <begin position="123"/>
        <end position="198"/>
    </location>
</feature>
<evidence type="ECO:0000256" key="1">
    <source>
        <dbReference type="SAM" id="MobiDB-lite"/>
    </source>
</evidence>
<dbReference type="Proteomes" id="UP000220246">
    <property type="component" value="Unassembled WGS sequence"/>
</dbReference>
<evidence type="ECO:0000313" key="4">
    <source>
        <dbReference type="Proteomes" id="UP000220246"/>
    </source>
</evidence>
<dbReference type="EMBL" id="PDEA01000001">
    <property type="protein sequence ID" value="PEH87580.1"/>
    <property type="molecule type" value="Genomic_DNA"/>
</dbReference>
<evidence type="ECO:0000313" key="3">
    <source>
        <dbReference type="EMBL" id="PEH87580.1"/>
    </source>
</evidence>
<comment type="caution">
    <text evidence="3">The sequence shown here is derived from an EMBL/GenBank/DDBJ whole genome shotgun (WGS) entry which is preliminary data.</text>
</comment>
<evidence type="ECO:0000259" key="2">
    <source>
        <dbReference type="PROSITE" id="PS51724"/>
    </source>
</evidence>
<keyword evidence="4" id="KW-1185">Reference proteome</keyword>
<dbReference type="STRING" id="1219032.GCA_001515545_02338"/>
<dbReference type="Pfam" id="PF05036">
    <property type="entry name" value="SPOR"/>
    <property type="match status" value="1"/>
</dbReference>
<name>A0A2A7UQN9_COMTR</name>
<accession>A0A2A7UQN9</accession>